<feature type="signal peptide" evidence="1">
    <location>
        <begin position="1"/>
        <end position="21"/>
    </location>
</feature>
<gene>
    <name evidence="2" type="ORF">BN961_00890</name>
</gene>
<feature type="chain" id="PRO_5001860721" evidence="1">
    <location>
        <begin position="22"/>
        <end position="85"/>
    </location>
</feature>
<reference evidence="2 3" key="1">
    <citation type="journal article" date="2014" name="Genome Announc.">
        <title>Genome Sequence of Afipia felis Strain 76713, Isolated in Hospital Water Using an Amoeba Co-Culture Procedure.</title>
        <authorList>
            <person name="Benamar S."/>
            <person name="La Scola B."/>
            <person name="Croce O."/>
        </authorList>
    </citation>
    <scope>NUCLEOTIDE SEQUENCE [LARGE SCALE GENOMIC DNA]</scope>
    <source>
        <strain evidence="2 3">76713</strain>
    </source>
</reference>
<dbReference type="EMBL" id="CCAZ020000001">
    <property type="protein sequence ID" value="CEG07498.1"/>
    <property type="molecule type" value="Genomic_DNA"/>
</dbReference>
<accession>A0A090N6V2</accession>
<dbReference type="RefSeq" id="WP_048755766.1">
    <property type="nucleotide sequence ID" value="NZ_CCAZ020000001.1"/>
</dbReference>
<evidence type="ECO:0000256" key="1">
    <source>
        <dbReference type="SAM" id="SignalP"/>
    </source>
</evidence>
<protein>
    <submittedName>
        <fullName evidence="2">Uncharacterized protein</fullName>
    </submittedName>
</protein>
<sequence length="85" mass="7878">MKKILILAITATALAATPSFAKGGGIGIGANVLTGKSGVLGLLNGRSTLVVNTAVTTGKGGVLGAVLGRGGVLGGGHGGGCGCGY</sequence>
<comment type="caution">
    <text evidence="2">The sequence shown here is derived from an EMBL/GenBank/DDBJ whole genome shotgun (WGS) entry which is preliminary data.</text>
</comment>
<dbReference type="AlphaFoldDB" id="A0A090N6V2"/>
<name>A0A090N6V2_AFIFE</name>
<dbReference type="Proteomes" id="UP000035762">
    <property type="component" value="Unassembled WGS sequence"/>
</dbReference>
<keyword evidence="3" id="KW-1185">Reference proteome</keyword>
<evidence type="ECO:0000313" key="3">
    <source>
        <dbReference type="Proteomes" id="UP000035762"/>
    </source>
</evidence>
<dbReference type="OrthoDB" id="9979222at2"/>
<keyword evidence="1" id="KW-0732">Signal</keyword>
<evidence type="ECO:0000313" key="2">
    <source>
        <dbReference type="EMBL" id="CEG07498.1"/>
    </source>
</evidence>
<organism evidence="2 3">
    <name type="scientific">Afipia felis</name>
    <name type="common">Cat scratch disease bacillus</name>
    <dbReference type="NCBI Taxonomy" id="1035"/>
    <lineage>
        <taxon>Bacteria</taxon>
        <taxon>Pseudomonadati</taxon>
        <taxon>Pseudomonadota</taxon>
        <taxon>Alphaproteobacteria</taxon>
        <taxon>Hyphomicrobiales</taxon>
        <taxon>Nitrobacteraceae</taxon>
        <taxon>Afipia</taxon>
    </lineage>
</organism>
<proteinExistence type="predicted"/>